<proteinExistence type="predicted"/>
<dbReference type="Proteomes" id="UP001472677">
    <property type="component" value="Unassembled WGS sequence"/>
</dbReference>
<protein>
    <submittedName>
        <fullName evidence="1">Uncharacterized protein</fullName>
    </submittedName>
</protein>
<accession>A0ABR2FZF8</accession>
<comment type="caution">
    <text evidence="1">The sequence shown here is derived from an EMBL/GenBank/DDBJ whole genome shotgun (WGS) entry which is preliminary data.</text>
</comment>
<reference evidence="1 2" key="1">
    <citation type="journal article" date="2024" name="G3 (Bethesda)">
        <title>Genome assembly of Hibiscus sabdariffa L. provides insights into metabolisms of medicinal natural products.</title>
        <authorList>
            <person name="Kim T."/>
        </authorList>
    </citation>
    <scope>NUCLEOTIDE SEQUENCE [LARGE SCALE GENOMIC DNA]</scope>
    <source>
        <strain evidence="1">TK-2024</strain>
        <tissue evidence="1">Old leaves</tissue>
    </source>
</reference>
<organism evidence="1 2">
    <name type="scientific">Hibiscus sabdariffa</name>
    <name type="common">roselle</name>
    <dbReference type="NCBI Taxonomy" id="183260"/>
    <lineage>
        <taxon>Eukaryota</taxon>
        <taxon>Viridiplantae</taxon>
        <taxon>Streptophyta</taxon>
        <taxon>Embryophyta</taxon>
        <taxon>Tracheophyta</taxon>
        <taxon>Spermatophyta</taxon>
        <taxon>Magnoliopsida</taxon>
        <taxon>eudicotyledons</taxon>
        <taxon>Gunneridae</taxon>
        <taxon>Pentapetalae</taxon>
        <taxon>rosids</taxon>
        <taxon>malvids</taxon>
        <taxon>Malvales</taxon>
        <taxon>Malvaceae</taxon>
        <taxon>Malvoideae</taxon>
        <taxon>Hibiscus</taxon>
    </lineage>
</organism>
<dbReference type="EMBL" id="JBBPBM010000004">
    <property type="protein sequence ID" value="KAK8589640.1"/>
    <property type="molecule type" value="Genomic_DNA"/>
</dbReference>
<name>A0ABR2FZF8_9ROSI</name>
<evidence type="ECO:0000313" key="1">
    <source>
        <dbReference type="EMBL" id="KAK8589640.1"/>
    </source>
</evidence>
<keyword evidence="2" id="KW-1185">Reference proteome</keyword>
<evidence type="ECO:0000313" key="2">
    <source>
        <dbReference type="Proteomes" id="UP001472677"/>
    </source>
</evidence>
<gene>
    <name evidence="1" type="ORF">V6N12_024033</name>
</gene>
<sequence length="80" mass="8738">MLMGGFDPNTAFAITITPGFLAAQTSKSNRIGLSNILLNVNQSNEENEKGFRYETIMVLNVTNPTYSTPSRTTRILVAQG</sequence>